<proteinExistence type="predicted"/>
<feature type="domain" description="Protein kinase" evidence="1">
    <location>
        <begin position="22"/>
        <end position="251"/>
    </location>
</feature>
<comment type="caution">
    <text evidence="2">The sequence shown here is derived from an EMBL/GenBank/DDBJ whole genome shotgun (WGS) entry which is preliminary data.</text>
</comment>
<dbReference type="PROSITE" id="PS50011">
    <property type="entry name" value="PROTEIN_KINASE_DOM"/>
    <property type="match status" value="1"/>
</dbReference>
<keyword evidence="2" id="KW-0418">Kinase</keyword>
<dbReference type="Gene3D" id="1.10.510.10">
    <property type="entry name" value="Transferase(Phosphotransferase) domain 1"/>
    <property type="match status" value="1"/>
</dbReference>
<dbReference type="SUPFAM" id="SSF56112">
    <property type="entry name" value="Protein kinase-like (PK-like)"/>
    <property type="match status" value="1"/>
</dbReference>
<name>A0A8H8REA8_9HELO</name>
<dbReference type="Proteomes" id="UP000443090">
    <property type="component" value="Unassembled WGS sequence"/>
</dbReference>
<dbReference type="GO" id="GO:0005524">
    <property type="term" value="F:ATP binding"/>
    <property type="evidence" value="ECO:0007669"/>
    <property type="project" value="InterPro"/>
</dbReference>
<dbReference type="EMBL" id="QGMI01001312">
    <property type="protein sequence ID" value="TVY33743.1"/>
    <property type="molecule type" value="Genomic_DNA"/>
</dbReference>
<keyword evidence="3" id="KW-1185">Reference proteome</keyword>
<evidence type="ECO:0000313" key="3">
    <source>
        <dbReference type="Proteomes" id="UP000443090"/>
    </source>
</evidence>
<keyword evidence="2" id="KW-0808">Transferase</keyword>
<dbReference type="InterPro" id="IPR011009">
    <property type="entry name" value="Kinase-like_dom_sf"/>
</dbReference>
<dbReference type="InterPro" id="IPR000719">
    <property type="entry name" value="Prot_kinase_dom"/>
</dbReference>
<sequence length="251" mass="28727">MEVCEQNEAWVETDGDYVFSHTKIILRNGDQYFYATSTQRYQSIADVNLIDLKPIPIPTSKIWPEFPKHFTRAPEPLPGNCYVKRPSLLYYGDTVASTELGDLTLHEAEVCEILRASPHPNIAEYLGCVVERGRIKGLCFLKYDMTLSQRVAQARPFSAGSFLQYIKEGIQHLHSLDLIHCDLNPNNILMRGEIPAIGDFDSCRRRGEKLGLKAGTIDWTREEFKFALPENDQYGLSKIQEFLIREARKQN</sequence>
<organism evidence="2 3">
    <name type="scientific">Lachnellula occidentalis</name>
    <dbReference type="NCBI Taxonomy" id="215460"/>
    <lineage>
        <taxon>Eukaryota</taxon>
        <taxon>Fungi</taxon>
        <taxon>Dikarya</taxon>
        <taxon>Ascomycota</taxon>
        <taxon>Pezizomycotina</taxon>
        <taxon>Leotiomycetes</taxon>
        <taxon>Helotiales</taxon>
        <taxon>Lachnaceae</taxon>
        <taxon>Lachnellula</taxon>
    </lineage>
</organism>
<evidence type="ECO:0000313" key="2">
    <source>
        <dbReference type="EMBL" id="TVY33743.1"/>
    </source>
</evidence>
<protein>
    <submittedName>
        <fullName evidence="2">MAPK/MAK/MRK overlapping kinase</fullName>
    </submittedName>
</protein>
<reference evidence="2 3" key="1">
    <citation type="submission" date="2018-05" db="EMBL/GenBank/DDBJ databases">
        <title>Genome sequencing and assembly of the regulated plant pathogen Lachnellula willkommii and related sister species for the development of diagnostic species identification markers.</title>
        <authorList>
            <person name="Giroux E."/>
            <person name="Bilodeau G."/>
        </authorList>
    </citation>
    <scope>NUCLEOTIDE SEQUENCE [LARGE SCALE GENOMIC DNA]</scope>
    <source>
        <strain evidence="2 3">CBS 160.35</strain>
    </source>
</reference>
<dbReference type="AlphaFoldDB" id="A0A8H8REA8"/>
<dbReference type="OrthoDB" id="4062651at2759"/>
<accession>A0A8H8REA8</accession>
<evidence type="ECO:0000259" key="1">
    <source>
        <dbReference type="PROSITE" id="PS50011"/>
    </source>
</evidence>
<dbReference type="GO" id="GO:0004672">
    <property type="term" value="F:protein kinase activity"/>
    <property type="evidence" value="ECO:0007669"/>
    <property type="project" value="InterPro"/>
</dbReference>
<gene>
    <name evidence="2" type="primary">MOK</name>
    <name evidence="2" type="ORF">LOCC1_G008933</name>
</gene>
<dbReference type="Pfam" id="PF00069">
    <property type="entry name" value="Pkinase"/>
    <property type="match status" value="1"/>
</dbReference>